<proteinExistence type="predicted"/>
<dbReference type="GO" id="GO:0061640">
    <property type="term" value="P:cytoskeleton-dependent cytokinesis"/>
    <property type="evidence" value="ECO:0007669"/>
    <property type="project" value="InterPro"/>
</dbReference>
<dbReference type="GeneID" id="27906797"/>
<dbReference type="RefSeq" id="XP_016761352.1">
    <property type="nucleotide sequence ID" value="XM_016909660.1"/>
</dbReference>
<evidence type="ECO:0000313" key="2">
    <source>
        <dbReference type="Proteomes" id="UP000016931"/>
    </source>
</evidence>
<dbReference type="GO" id="GO:0005869">
    <property type="term" value="C:dynactin complex"/>
    <property type="evidence" value="ECO:0007669"/>
    <property type="project" value="InterPro"/>
</dbReference>
<organism evidence="1 2">
    <name type="scientific">Sphaerulina musiva (strain SO2202)</name>
    <name type="common">Poplar stem canker fungus</name>
    <name type="synonym">Septoria musiva</name>
    <dbReference type="NCBI Taxonomy" id="692275"/>
    <lineage>
        <taxon>Eukaryota</taxon>
        <taxon>Fungi</taxon>
        <taxon>Dikarya</taxon>
        <taxon>Ascomycota</taxon>
        <taxon>Pezizomycotina</taxon>
        <taxon>Dothideomycetes</taxon>
        <taxon>Dothideomycetidae</taxon>
        <taxon>Mycosphaerellales</taxon>
        <taxon>Mycosphaerellaceae</taxon>
        <taxon>Sphaerulina</taxon>
    </lineage>
</organism>
<dbReference type="AlphaFoldDB" id="M3BYT1"/>
<dbReference type="eggNOG" id="ENOG502S5XV">
    <property type="taxonomic scope" value="Eukaryota"/>
</dbReference>
<dbReference type="InterPro" id="IPR009991">
    <property type="entry name" value="DCTN3"/>
</dbReference>
<reference evidence="1 2" key="1">
    <citation type="journal article" date="2012" name="PLoS Pathog.">
        <title>Diverse lifestyles and strategies of plant pathogenesis encoded in the genomes of eighteen Dothideomycetes fungi.</title>
        <authorList>
            <person name="Ohm R.A."/>
            <person name="Feau N."/>
            <person name="Henrissat B."/>
            <person name="Schoch C.L."/>
            <person name="Horwitz B.A."/>
            <person name="Barry K.W."/>
            <person name="Condon B.J."/>
            <person name="Copeland A.C."/>
            <person name="Dhillon B."/>
            <person name="Glaser F."/>
            <person name="Hesse C.N."/>
            <person name="Kosti I."/>
            <person name="LaButti K."/>
            <person name="Lindquist E.A."/>
            <person name="Lucas S."/>
            <person name="Salamov A.A."/>
            <person name="Bradshaw R.E."/>
            <person name="Ciuffetti L."/>
            <person name="Hamelin R.C."/>
            <person name="Kema G.H.J."/>
            <person name="Lawrence C."/>
            <person name="Scott J.A."/>
            <person name="Spatafora J.W."/>
            <person name="Turgeon B.G."/>
            <person name="de Wit P.J.G.M."/>
            <person name="Zhong S."/>
            <person name="Goodwin S.B."/>
            <person name="Grigoriev I.V."/>
        </authorList>
    </citation>
    <scope>NUCLEOTIDE SEQUENCE [LARGE SCALE GENOMIC DNA]</scope>
    <source>
        <strain evidence="1 2">SO2202</strain>
    </source>
</reference>
<keyword evidence="2" id="KW-1185">Reference proteome</keyword>
<accession>M3BYT1</accession>
<gene>
    <name evidence="1" type="ORF">SEPMUDRAFT_63954</name>
</gene>
<protein>
    <submittedName>
        <fullName evidence="1">Nuclear distribution protein RO10</fullName>
    </submittedName>
</protein>
<name>M3BYT1_SPHMS</name>
<dbReference type="HOGENOM" id="CLU_091042_1_0_1"/>
<dbReference type="OMA" id="WYEVGLV"/>
<evidence type="ECO:0000313" key="1">
    <source>
        <dbReference type="EMBL" id="EMF13231.1"/>
    </source>
</evidence>
<dbReference type="EMBL" id="KB456263">
    <property type="protein sequence ID" value="EMF13231.1"/>
    <property type="molecule type" value="Genomic_DNA"/>
</dbReference>
<dbReference type="OrthoDB" id="10339616at2759"/>
<dbReference type="Proteomes" id="UP000016931">
    <property type="component" value="Unassembled WGS sequence"/>
</dbReference>
<sequence length="212" mass="24169">MATPNVDTSAVTLAMLEDRLQRLQYAINGDDVHRPAAEQSNDLPPKASAAARLRTLERTLKALTIRSHAVSDILQIHQQYPELFHPTDEKTVPRTLHPASLAHLILAHENLYKATSAQLSTLHDNSTIPDTAPLVKLIGLEPRIARVEAKQIEQAREFAELRLRSTRLLEDWYRTGVLDMGEKWADWEERLRDCEIMVRRKEAAKKREEGML</sequence>
<dbReference type="Pfam" id="PF07426">
    <property type="entry name" value="Dynactin_p22"/>
    <property type="match status" value="1"/>
</dbReference>